<keyword evidence="3" id="KW-1185">Reference proteome</keyword>
<proteinExistence type="predicted"/>
<comment type="caution">
    <text evidence="2">The sequence shown here is derived from an EMBL/GenBank/DDBJ whole genome shotgun (WGS) entry which is preliminary data.</text>
</comment>
<dbReference type="EMBL" id="JANJOU010000013">
    <property type="protein sequence ID" value="MCR0983531.1"/>
    <property type="molecule type" value="Genomic_DNA"/>
</dbReference>
<accession>A0ABT1X601</accession>
<protein>
    <recommendedName>
        <fullName evidence="4">Argininosuccinate lyase</fullName>
    </recommendedName>
</protein>
<name>A0ABT1X601_9PROT</name>
<feature type="chain" id="PRO_5046900510" description="Argininosuccinate lyase" evidence="1">
    <location>
        <begin position="24"/>
        <end position="124"/>
    </location>
</feature>
<evidence type="ECO:0008006" key="4">
    <source>
        <dbReference type="Google" id="ProtNLM"/>
    </source>
</evidence>
<gene>
    <name evidence="2" type="ORF">NRP21_15850</name>
</gene>
<feature type="signal peptide" evidence="1">
    <location>
        <begin position="1"/>
        <end position="23"/>
    </location>
</feature>
<sequence length="124" mass="13589">MNRRLILTALLAPLALASLPAPAAAQSRLDFTLVNRTGYEINEVYVSSSASSNWGSDILGQDTLVNGNHTDVRFNPGARGCQWDIKVVYTDGDETEWSKVNLCSVSKITLFWNRQAGTTRAVTE</sequence>
<evidence type="ECO:0000313" key="3">
    <source>
        <dbReference type="Proteomes" id="UP001524642"/>
    </source>
</evidence>
<evidence type="ECO:0000256" key="1">
    <source>
        <dbReference type="SAM" id="SignalP"/>
    </source>
</evidence>
<reference evidence="2 3" key="1">
    <citation type="submission" date="2022-06" db="EMBL/GenBank/DDBJ databases">
        <title>Roseomonas CN29.</title>
        <authorList>
            <person name="Cheng Y."/>
            <person name="He X."/>
        </authorList>
    </citation>
    <scope>NUCLEOTIDE SEQUENCE [LARGE SCALE GENOMIC DNA]</scope>
    <source>
        <strain evidence="2 3">CN29</strain>
    </source>
</reference>
<dbReference type="Proteomes" id="UP001524642">
    <property type="component" value="Unassembled WGS sequence"/>
</dbReference>
<organism evidence="2 3">
    <name type="scientific">Roseomonas populi</name>
    <dbReference type="NCBI Taxonomy" id="3121582"/>
    <lineage>
        <taxon>Bacteria</taxon>
        <taxon>Pseudomonadati</taxon>
        <taxon>Pseudomonadota</taxon>
        <taxon>Alphaproteobacteria</taxon>
        <taxon>Acetobacterales</taxon>
        <taxon>Roseomonadaceae</taxon>
        <taxon>Roseomonas</taxon>
    </lineage>
</organism>
<dbReference type="RefSeq" id="WP_257717196.1">
    <property type="nucleotide sequence ID" value="NZ_JANJOU010000013.1"/>
</dbReference>
<evidence type="ECO:0000313" key="2">
    <source>
        <dbReference type="EMBL" id="MCR0983531.1"/>
    </source>
</evidence>
<keyword evidence="1" id="KW-0732">Signal</keyword>